<feature type="compositionally biased region" description="Low complexity" evidence="5">
    <location>
        <begin position="271"/>
        <end position="288"/>
    </location>
</feature>
<dbReference type="GO" id="GO:0003729">
    <property type="term" value="F:mRNA binding"/>
    <property type="evidence" value="ECO:0007669"/>
    <property type="project" value="TreeGrafter"/>
</dbReference>
<evidence type="ECO:0008006" key="9">
    <source>
        <dbReference type="Google" id="ProtNLM"/>
    </source>
</evidence>
<dbReference type="STRING" id="1296100.A0A1B9G4T8"/>
<evidence type="ECO:0000313" key="6">
    <source>
        <dbReference type="EMBL" id="OCF26010.1"/>
    </source>
</evidence>
<organism evidence="6">
    <name type="scientific">Kwoniella bestiolae CBS 10118</name>
    <dbReference type="NCBI Taxonomy" id="1296100"/>
    <lineage>
        <taxon>Eukaryota</taxon>
        <taxon>Fungi</taxon>
        <taxon>Dikarya</taxon>
        <taxon>Basidiomycota</taxon>
        <taxon>Agaricomycotina</taxon>
        <taxon>Tremellomycetes</taxon>
        <taxon>Tremellales</taxon>
        <taxon>Cryptococcaceae</taxon>
        <taxon>Kwoniella</taxon>
    </lineage>
</organism>
<dbReference type="AlphaFoldDB" id="A0A1B9G4T8"/>
<dbReference type="Pfam" id="PF06058">
    <property type="entry name" value="DCP1"/>
    <property type="match status" value="1"/>
</dbReference>
<feature type="compositionally biased region" description="Pro residues" evidence="5">
    <location>
        <begin position="217"/>
        <end position="231"/>
    </location>
</feature>
<evidence type="ECO:0000313" key="8">
    <source>
        <dbReference type="Proteomes" id="UP000092730"/>
    </source>
</evidence>
<feature type="compositionally biased region" description="Low complexity" evidence="5">
    <location>
        <begin position="341"/>
        <end position="353"/>
    </location>
</feature>
<reference evidence="6" key="3">
    <citation type="submission" date="2014-01" db="EMBL/GenBank/DDBJ databases">
        <title>Evolution of pathogenesis and genome organization in the Tremellales.</title>
        <authorList>
            <person name="Cuomo C."/>
            <person name="Litvintseva A."/>
            <person name="Heitman J."/>
            <person name="Chen Y."/>
            <person name="Sun S."/>
            <person name="Springer D."/>
            <person name="Dromer F."/>
            <person name="Young S."/>
            <person name="Zeng Q."/>
            <person name="Chapman S."/>
            <person name="Gujja S."/>
            <person name="Saif S."/>
            <person name="Birren B."/>
        </authorList>
    </citation>
    <scope>NUCLEOTIDE SEQUENCE</scope>
    <source>
        <strain evidence="6">CBS 10118</strain>
    </source>
</reference>
<dbReference type="GO" id="GO:0000290">
    <property type="term" value="P:deadenylation-dependent decapping of nuclear-transcribed mRNA"/>
    <property type="evidence" value="ECO:0007669"/>
    <property type="project" value="InterPro"/>
</dbReference>
<name>A0A1B9G4T8_9TREE</name>
<dbReference type="PANTHER" id="PTHR16290">
    <property type="entry name" value="TRANSCRIPTION FACTOR SMIF DECAPPING ENZYME DCP1"/>
    <property type="match status" value="1"/>
</dbReference>
<feature type="compositionally biased region" description="Pro residues" evidence="5">
    <location>
        <begin position="317"/>
        <end position="340"/>
    </location>
</feature>
<dbReference type="InterPro" id="IPR011993">
    <property type="entry name" value="PH-like_dom_sf"/>
</dbReference>
<feature type="compositionally biased region" description="Pro residues" evidence="5">
    <location>
        <begin position="181"/>
        <end position="191"/>
    </location>
</feature>
<evidence type="ECO:0000256" key="5">
    <source>
        <dbReference type="SAM" id="MobiDB-lite"/>
    </source>
</evidence>
<dbReference type="EMBL" id="KI894020">
    <property type="protein sequence ID" value="OCF26010.1"/>
    <property type="molecule type" value="Genomic_DNA"/>
</dbReference>
<keyword evidence="4" id="KW-0507">mRNA processing</keyword>
<dbReference type="KEGG" id="kbi:30208086"/>
<dbReference type="GO" id="GO:0031087">
    <property type="term" value="P:deadenylation-independent decapping of nuclear-transcribed mRNA"/>
    <property type="evidence" value="ECO:0007669"/>
    <property type="project" value="TreeGrafter"/>
</dbReference>
<comment type="similarity">
    <text evidence="2">Belongs to the DCP1 family.</text>
</comment>
<reference evidence="7" key="2">
    <citation type="submission" date="2013-07" db="EMBL/GenBank/DDBJ databases">
        <authorList>
            <consortium name="The Broad Institute Genome Sequencing Platform"/>
            <person name="Cuomo C."/>
            <person name="Litvintseva A."/>
            <person name="Chen Y."/>
            <person name="Heitman J."/>
            <person name="Sun S."/>
            <person name="Springer D."/>
            <person name="Dromer F."/>
            <person name="Young S.K."/>
            <person name="Zeng Q."/>
            <person name="Gargeya S."/>
            <person name="Fitzgerald M."/>
            <person name="Abouelleil A."/>
            <person name="Alvarado L."/>
            <person name="Berlin A.M."/>
            <person name="Chapman S.B."/>
            <person name="Dewar J."/>
            <person name="Goldberg J."/>
            <person name="Griggs A."/>
            <person name="Gujja S."/>
            <person name="Hansen M."/>
            <person name="Howarth C."/>
            <person name="Imamovic A."/>
            <person name="Larimer J."/>
            <person name="McCowan C."/>
            <person name="Murphy C."/>
            <person name="Pearson M."/>
            <person name="Priest M."/>
            <person name="Roberts A."/>
            <person name="Saif S."/>
            <person name="Shea T."/>
            <person name="Sykes S."/>
            <person name="Wortman J."/>
            <person name="Nusbaum C."/>
            <person name="Birren B."/>
        </authorList>
    </citation>
    <scope>NUCLEOTIDE SEQUENCE</scope>
    <source>
        <strain evidence="7">CBS 10118</strain>
    </source>
</reference>
<evidence type="ECO:0000256" key="2">
    <source>
        <dbReference type="ARBA" id="ARBA00008778"/>
    </source>
</evidence>
<keyword evidence="3" id="KW-0963">Cytoplasm</keyword>
<dbReference type="GO" id="GO:0000932">
    <property type="term" value="C:P-body"/>
    <property type="evidence" value="ECO:0007669"/>
    <property type="project" value="TreeGrafter"/>
</dbReference>
<dbReference type="Proteomes" id="UP000092730">
    <property type="component" value="Chromosome 1"/>
</dbReference>
<sequence>MSNPSPLSDEEQQLLEYRNATNFRSVKRADPSVAQILDTSVYSVIYHYDEVGAKWEKQKSEGPLFVVQRDKSPEWSLYMLNRQGLKNPAIPLIPGEMKLTVIDQGMLQVARRGEKQRIGIWFSEGPEAVDRFRRTVLGICGEPSKRPDLPSSPANSAAQPVSQNEDGLSRLFAGLMKSPPVQSPPVQPAVPTPSTQTTTITTTTVSTTSQPILTATPAPPPTGPIPVPTPADPTSTHAHLPISPPPPPGPVQSPPGQTADDLLMSILGLAPPQQSQPHQHPQPQQQSPLGIPQGPPQHISPAPYPPAPEVHQQPIQQFPPPQYPPPQFAHGRPTPPPVPGHPQFVPSPYAQAPAPQPQSPVRYHKIGDATFARTAALASSSPSTSTSNVSPAISFHTPGSNTPNLNGYKSNHESRGIIAESFVDGIQRREQEGLRVAGIGLGKEERKVEFRRRVTDLILSDESFVDELWESYLDRMSRAAQGG</sequence>
<feature type="region of interest" description="Disordered" evidence="5">
    <location>
        <begin position="143"/>
        <end position="165"/>
    </location>
</feature>
<feature type="compositionally biased region" description="Polar residues" evidence="5">
    <location>
        <begin position="152"/>
        <end position="165"/>
    </location>
</feature>
<dbReference type="GeneID" id="30208086"/>
<feature type="compositionally biased region" description="Low complexity" evidence="5">
    <location>
        <begin position="192"/>
        <end position="216"/>
    </location>
</feature>
<dbReference type="GO" id="GO:0006397">
    <property type="term" value="P:mRNA processing"/>
    <property type="evidence" value="ECO:0007669"/>
    <property type="project" value="UniProtKB-KW"/>
</dbReference>
<dbReference type="VEuPathDB" id="FungiDB:I302_03687"/>
<dbReference type="InterPro" id="IPR010334">
    <property type="entry name" value="Dcp1"/>
</dbReference>
<accession>A0A1B9G4T8</accession>
<dbReference type="SUPFAM" id="SSF50729">
    <property type="entry name" value="PH domain-like"/>
    <property type="match status" value="1"/>
</dbReference>
<dbReference type="PANTHER" id="PTHR16290:SF0">
    <property type="entry name" value="DECAPPING PROTEIN 1, ISOFORM A"/>
    <property type="match status" value="1"/>
</dbReference>
<dbReference type="GO" id="GO:0008047">
    <property type="term" value="F:enzyme activator activity"/>
    <property type="evidence" value="ECO:0007669"/>
    <property type="project" value="InterPro"/>
</dbReference>
<evidence type="ECO:0000256" key="1">
    <source>
        <dbReference type="ARBA" id="ARBA00004496"/>
    </source>
</evidence>
<feature type="region of interest" description="Disordered" evidence="5">
    <location>
        <begin position="377"/>
        <end position="404"/>
    </location>
</feature>
<dbReference type="OrthoDB" id="440673at2759"/>
<feature type="region of interest" description="Disordered" evidence="5">
    <location>
        <begin position="177"/>
        <end position="362"/>
    </location>
</feature>
<evidence type="ECO:0000313" key="7">
    <source>
        <dbReference type="EMBL" id="WVW78361.1"/>
    </source>
</evidence>
<gene>
    <name evidence="6" type="ORF">I302_03687</name>
    <name evidence="7" type="ORF">I302_100315</name>
</gene>
<proteinExistence type="inferred from homology"/>
<keyword evidence="8" id="KW-1185">Reference proteome</keyword>
<dbReference type="RefSeq" id="XP_019047080.1">
    <property type="nucleotide sequence ID" value="XM_019190332.1"/>
</dbReference>
<dbReference type="Gene3D" id="2.30.29.30">
    <property type="entry name" value="Pleckstrin-homology domain (PH domain)/Phosphotyrosine-binding domain (PTB)"/>
    <property type="match status" value="1"/>
</dbReference>
<feature type="compositionally biased region" description="Low complexity" evidence="5">
    <location>
        <begin position="377"/>
        <end position="392"/>
    </location>
</feature>
<dbReference type="EMBL" id="CP144541">
    <property type="protein sequence ID" value="WVW78361.1"/>
    <property type="molecule type" value="Genomic_DNA"/>
</dbReference>
<reference evidence="6" key="1">
    <citation type="submission" date="2013-07" db="EMBL/GenBank/DDBJ databases">
        <title>The Genome Sequence of Cryptococcus bestiolae CBS10118.</title>
        <authorList>
            <consortium name="The Broad Institute Genome Sequencing Platform"/>
            <person name="Cuomo C."/>
            <person name="Litvintseva A."/>
            <person name="Chen Y."/>
            <person name="Heitman J."/>
            <person name="Sun S."/>
            <person name="Springer D."/>
            <person name="Dromer F."/>
            <person name="Young S.K."/>
            <person name="Zeng Q."/>
            <person name="Gargeya S."/>
            <person name="Fitzgerald M."/>
            <person name="Abouelleil A."/>
            <person name="Alvarado L."/>
            <person name="Berlin A.M."/>
            <person name="Chapman S.B."/>
            <person name="Dewar J."/>
            <person name="Goldberg J."/>
            <person name="Griggs A."/>
            <person name="Gujja S."/>
            <person name="Hansen M."/>
            <person name="Howarth C."/>
            <person name="Imamovic A."/>
            <person name="Larimer J."/>
            <person name="McCowan C."/>
            <person name="Murphy C."/>
            <person name="Pearson M."/>
            <person name="Priest M."/>
            <person name="Roberts A."/>
            <person name="Saif S."/>
            <person name="Shea T."/>
            <person name="Sykes S."/>
            <person name="Wortman J."/>
            <person name="Nusbaum C."/>
            <person name="Birren B."/>
        </authorList>
    </citation>
    <scope>NUCLEOTIDE SEQUENCE [LARGE SCALE GENOMIC DNA]</scope>
    <source>
        <strain evidence="6">CBS 10118</strain>
    </source>
</reference>
<feature type="compositionally biased region" description="Pro residues" evidence="5">
    <location>
        <begin position="242"/>
        <end position="253"/>
    </location>
</feature>
<evidence type="ECO:0000256" key="3">
    <source>
        <dbReference type="ARBA" id="ARBA00022490"/>
    </source>
</evidence>
<comment type="subcellular location">
    <subcellularLocation>
        <location evidence="1">Cytoplasm</location>
    </subcellularLocation>
</comment>
<protein>
    <recommendedName>
        <fullName evidence="9">WH1 domain-containing protein</fullName>
    </recommendedName>
</protein>
<evidence type="ECO:0000256" key="4">
    <source>
        <dbReference type="ARBA" id="ARBA00022664"/>
    </source>
</evidence>
<reference evidence="7" key="4">
    <citation type="submission" date="2024-02" db="EMBL/GenBank/DDBJ databases">
        <title>Comparative genomics of Cryptococcus and Kwoniella reveals pathogenesis evolution and contrasting modes of karyotype evolution via chromosome fusion or intercentromeric recombination.</title>
        <authorList>
            <person name="Coelho M.A."/>
            <person name="David-Palma M."/>
            <person name="Shea T."/>
            <person name="Bowers K."/>
            <person name="McGinley-Smith S."/>
            <person name="Mohammad A.W."/>
            <person name="Gnirke A."/>
            <person name="Yurkov A.M."/>
            <person name="Nowrousian M."/>
            <person name="Sun S."/>
            <person name="Cuomo C.A."/>
            <person name="Heitman J."/>
        </authorList>
    </citation>
    <scope>NUCLEOTIDE SEQUENCE</scope>
    <source>
        <strain evidence="7">CBS 10118</strain>
    </source>
</reference>